<dbReference type="InterPro" id="IPR008978">
    <property type="entry name" value="HSP20-like_chaperone"/>
</dbReference>
<evidence type="ECO:0000313" key="5">
    <source>
        <dbReference type="EMBL" id="SHK79065.1"/>
    </source>
</evidence>
<feature type="region of interest" description="Disordered" evidence="3">
    <location>
        <begin position="1"/>
        <end position="26"/>
    </location>
</feature>
<evidence type="ECO:0000256" key="1">
    <source>
        <dbReference type="PROSITE-ProRule" id="PRU00285"/>
    </source>
</evidence>
<dbReference type="EMBL" id="FRAB01000038">
    <property type="protein sequence ID" value="SHK79065.1"/>
    <property type="molecule type" value="Genomic_DNA"/>
</dbReference>
<evidence type="ECO:0000259" key="4">
    <source>
        <dbReference type="PROSITE" id="PS01031"/>
    </source>
</evidence>
<feature type="domain" description="SHSP" evidence="4">
    <location>
        <begin position="24"/>
        <end position="135"/>
    </location>
</feature>
<dbReference type="InterPro" id="IPR002068">
    <property type="entry name" value="A-crystallin/Hsp20_dom"/>
</dbReference>
<dbReference type="AlphaFoldDB" id="A0A1M6VCJ4"/>
<comment type="similarity">
    <text evidence="1 2">Belongs to the small heat shock protein (HSP20) family.</text>
</comment>
<evidence type="ECO:0000256" key="3">
    <source>
        <dbReference type="SAM" id="MobiDB-lite"/>
    </source>
</evidence>
<dbReference type="OrthoDB" id="9788892at2"/>
<sequence length="135" mass="15029">MNDKTQVTERDTSAVAQRTGERSSKTPAVVPAVDVVEDKHGITLWADLPGVTRENLDLRVEGPNLFIEAEATVPMPAELRVHHTEMQQPRFARAFTLSADFDTAQIDASLKDGVLKLTIPRREEARPRRIDVSVD</sequence>
<dbReference type="Gene3D" id="2.60.40.790">
    <property type="match status" value="1"/>
</dbReference>
<protein>
    <submittedName>
        <fullName evidence="5">Molecular chaperone IbpA, HSP20 family</fullName>
    </submittedName>
</protein>
<organism evidence="5 6">
    <name type="scientific">Paraburkholderia terricola</name>
    <dbReference type="NCBI Taxonomy" id="169427"/>
    <lineage>
        <taxon>Bacteria</taxon>
        <taxon>Pseudomonadati</taxon>
        <taxon>Pseudomonadota</taxon>
        <taxon>Betaproteobacteria</taxon>
        <taxon>Burkholderiales</taxon>
        <taxon>Burkholderiaceae</taxon>
        <taxon>Paraburkholderia</taxon>
    </lineage>
</organism>
<proteinExistence type="inferred from homology"/>
<evidence type="ECO:0000313" key="6">
    <source>
        <dbReference type="Proteomes" id="UP000184395"/>
    </source>
</evidence>
<evidence type="ECO:0000256" key="2">
    <source>
        <dbReference type="RuleBase" id="RU003616"/>
    </source>
</evidence>
<feature type="compositionally biased region" description="Basic and acidic residues" evidence="3">
    <location>
        <begin position="1"/>
        <end position="12"/>
    </location>
</feature>
<dbReference type="InterPro" id="IPR031107">
    <property type="entry name" value="Small_HSP"/>
</dbReference>
<accession>A0A1M6VCJ4</accession>
<reference evidence="5 6" key="1">
    <citation type="submission" date="2016-11" db="EMBL/GenBank/DDBJ databases">
        <authorList>
            <person name="Jaros S."/>
            <person name="Januszkiewicz K."/>
            <person name="Wedrychowicz H."/>
        </authorList>
    </citation>
    <scope>NUCLEOTIDE SEQUENCE [LARGE SCALE GENOMIC DNA]</scope>
    <source>
        <strain evidence="5 6">LMG 20594</strain>
    </source>
</reference>
<name>A0A1M6VCJ4_9BURK</name>
<dbReference type="Proteomes" id="UP000184395">
    <property type="component" value="Unassembled WGS sequence"/>
</dbReference>
<dbReference type="PROSITE" id="PS01031">
    <property type="entry name" value="SHSP"/>
    <property type="match status" value="1"/>
</dbReference>
<dbReference type="CDD" id="cd06464">
    <property type="entry name" value="ACD_sHsps-like"/>
    <property type="match status" value="1"/>
</dbReference>
<dbReference type="STRING" id="169427.SAMN05192548_103836"/>
<dbReference type="PANTHER" id="PTHR11527">
    <property type="entry name" value="HEAT-SHOCK PROTEIN 20 FAMILY MEMBER"/>
    <property type="match status" value="1"/>
</dbReference>
<gene>
    <name evidence="5" type="ORF">SAMN05192548_103836</name>
</gene>
<dbReference type="RefSeq" id="WP_073431526.1">
    <property type="nucleotide sequence ID" value="NZ_CADFGY010000034.1"/>
</dbReference>
<dbReference type="SUPFAM" id="SSF49764">
    <property type="entry name" value="HSP20-like chaperones"/>
    <property type="match status" value="1"/>
</dbReference>
<dbReference type="Pfam" id="PF00011">
    <property type="entry name" value="HSP20"/>
    <property type="match status" value="1"/>
</dbReference>